<evidence type="ECO:0000313" key="2">
    <source>
        <dbReference type="Proteomes" id="UP000320513"/>
    </source>
</evidence>
<dbReference type="OrthoDB" id="4888799at2"/>
<keyword evidence="2" id="KW-1185">Reference proteome</keyword>
<proteinExistence type="predicted"/>
<dbReference type="Pfam" id="PF21804">
    <property type="entry name" value="Transposase_29"/>
    <property type="match status" value="1"/>
</dbReference>
<dbReference type="Gene3D" id="1.10.10.60">
    <property type="entry name" value="Homeodomain-like"/>
    <property type="match status" value="1"/>
</dbReference>
<dbReference type="EMBL" id="VMQU01000247">
    <property type="protein sequence ID" value="TVS77039.1"/>
    <property type="molecule type" value="Genomic_DNA"/>
</dbReference>
<dbReference type="InterPro" id="IPR012337">
    <property type="entry name" value="RNaseH-like_sf"/>
</dbReference>
<evidence type="ECO:0000313" key="1">
    <source>
        <dbReference type="EMBL" id="TVS77039.1"/>
    </source>
</evidence>
<dbReference type="InterPro" id="IPR049343">
    <property type="entry name" value="Transposase_29"/>
</dbReference>
<comment type="caution">
    <text evidence="1">The sequence shown here is derived from an EMBL/GenBank/DDBJ whole genome shotgun (WGS) entry which is preliminary data.</text>
</comment>
<dbReference type="RefSeq" id="WP_144957326.1">
    <property type="nucleotide sequence ID" value="NZ_VMQU01000247.1"/>
</dbReference>
<protein>
    <submittedName>
        <fullName evidence="1">Helix-turn-helix domain-containing protein</fullName>
    </submittedName>
</protein>
<gene>
    <name evidence="1" type="ORF">FPZ47_27170</name>
</gene>
<accession>A0A557WUW8</accession>
<dbReference type="InterPro" id="IPR009057">
    <property type="entry name" value="Homeodomain-like_sf"/>
</dbReference>
<dbReference type="Proteomes" id="UP000320513">
    <property type="component" value="Unassembled WGS sequence"/>
</dbReference>
<dbReference type="SUPFAM" id="SSF53098">
    <property type="entry name" value="Ribonuclease H-like"/>
    <property type="match status" value="1"/>
</dbReference>
<reference evidence="1 2" key="1">
    <citation type="submission" date="2019-07" db="EMBL/GenBank/DDBJ databases">
        <title>New Mycobacterium species.</title>
        <authorList>
            <person name="Tortoli E."/>
            <person name="Ghielmetti G."/>
            <person name="Friedel U."/>
            <person name="Trovato A."/>
        </authorList>
    </citation>
    <scope>NUCLEOTIDE SEQUENCE [LARGE SCALE GENOMIC DNA]</scope>
    <source>
        <strain evidence="1 2">16-83</strain>
    </source>
</reference>
<sequence length="764" mass="81818">MAVVTQPVLPLIPAGATPIGPIAALVADPDGGSVVYVNGLATFCFDADDEVGRRLAAVQLVETEIARPSQVASGFAVTCNTLWRWRCEFAADGVAGLAPGKRGPTGPFKLTDEVVARIRELQQQGWTLAAIGAETGVSTATVRVALGRCRGSIGWETRKTAAKSPIAVDAESACAASSITGQVESTTTADQFVDDADEHATASMLPVLADPVPRTGERALARYGLLAEAAPVFTQGARLPLAGLWLVLPALAVTGLLEVFTDTYGRLRNGFYGLRPVVLTLLFLALLRDPRAEGLTRVTPADLGRLLGLDRAPEVKTLRRKLGELAAYRRGAALQGALAAAHAAARPDAIGYLMIDGHMRAYFGTRDLQKTHVARLHMAARATAETWVADADGQPVMVITAAPSSSLAGEIEQLLPALRATVGAQRRATLIFDRGGWSPALLKKIIDADFDVICWRKGDFEPLSDTEFTECSFTDTDTGIEHPYTLAETTTELDCGKHGSLSLRQIHKRGRDGSQHPLVTSRRELPAAEIVWRLGGRWRHENYFRYGRMHFALDALDDYTDKPDDPTRLVPNPAKTGTAAAVSTAEQCLADAQTVLAAAISAAAAAAGRPDNHGSATVDPAAVAAVETARSQLDQARTDRAATPARVPLATVRPNARLLDEETKLITHAIRMSAYNAETTLARLLREHYPRAADEARALLREAMRLPGDIHITGDTLHLRLDPATAARRSRAIAGLCNELTATETRYPGTDLKIKYSVKGHDTT</sequence>
<dbReference type="AlphaFoldDB" id="A0A557WUW8"/>
<organism evidence="1 2">
    <name type="scientific">Mycobacterium helveticum</name>
    <dbReference type="NCBI Taxonomy" id="2592811"/>
    <lineage>
        <taxon>Bacteria</taxon>
        <taxon>Bacillati</taxon>
        <taxon>Actinomycetota</taxon>
        <taxon>Actinomycetes</taxon>
        <taxon>Mycobacteriales</taxon>
        <taxon>Mycobacteriaceae</taxon>
        <taxon>Mycobacterium</taxon>
    </lineage>
</organism>
<dbReference type="SUPFAM" id="SSF46689">
    <property type="entry name" value="Homeodomain-like"/>
    <property type="match status" value="1"/>
</dbReference>
<name>A0A557WUW8_9MYCO</name>